<evidence type="ECO:0000313" key="2">
    <source>
        <dbReference type="Proteomes" id="UP001142055"/>
    </source>
</evidence>
<keyword evidence="2" id="KW-1185">Reference proteome</keyword>
<comment type="caution">
    <text evidence="1">The sequence shown here is derived from an EMBL/GenBank/DDBJ whole genome shotgun (WGS) entry which is preliminary data.</text>
</comment>
<evidence type="ECO:0000313" key="1">
    <source>
        <dbReference type="EMBL" id="KAJ6221520.1"/>
    </source>
</evidence>
<proteinExistence type="predicted"/>
<dbReference type="EMBL" id="JAPWDV010000001">
    <property type="protein sequence ID" value="KAJ6221520.1"/>
    <property type="molecule type" value="Genomic_DNA"/>
</dbReference>
<protein>
    <submittedName>
        <fullName evidence="1">Uncharacterized protein</fullName>
    </submittedName>
</protein>
<organism evidence="1 2">
    <name type="scientific">Blomia tropicalis</name>
    <name type="common">Mite</name>
    <dbReference type="NCBI Taxonomy" id="40697"/>
    <lineage>
        <taxon>Eukaryota</taxon>
        <taxon>Metazoa</taxon>
        <taxon>Ecdysozoa</taxon>
        <taxon>Arthropoda</taxon>
        <taxon>Chelicerata</taxon>
        <taxon>Arachnida</taxon>
        <taxon>Acari</taxon>
        <taxon>Acariformes</taxon>
        <taxon>Sarcoptiformes</taxon>
        <taxon>Astigmata</taxon>
        <taxon>Glycyphagoidea</taxon>
        <taxon>Echimyopodidae</taxon>
        <taxon>Blomia</taxon>
    </lineage>
</organism>
<accession>A0A9Q0M982</accession>
<dbReference type="AlphaFoldDB" id="A0A9Q0M982"/>
<reference evidence="1" key="1">
    <citation type="submission" date="2022-12" db="EMBL/GenBank/DDBJ databases">
        <title>Genome assemblies of Blomia tropicalis.</title>
        <authorList>
            <person name="Cui Y."/>
        </authorList>
    </citation>
    <scope>NUCLEOTIDE SEQUENCE</scope>
    <source>
        <tissue evidence="1">Adult mites</tissue>
    </source>
</reference>
<gene>
    <name evidence="1" type="ORF">RDWZM_000065</name>
</gene>
<dbReference type="Proteomes" id="UP001142055">
    <property type="component" value="Chromosome 1"/>
</dbReference>
<sequence length="69" mass="8031">DEFIEPKRVENQFPSVNLDLNDQSINLLLTFVIQLQQIHKMIQMESVSYTSVRMGRLTHSHTHAPMLPL</sequence>
<feature type="non-terminal residue" evidence="1">
    <location>
        <position position="1"/>
    </location>
</feature>
<name>A0A9Q0M982_BLOTA</name>